<dbReference type="NCBIfam" id="TIGR00263">
    <property type="entry name" value="trpB"/>
    <property type="match status" value="1"/>
</dbReference>
<evidence type="ECO:0000256" key="6">
    <source>
        <dbReference type="ARBA" id="ARBA00022822"/>
    </source>
</evidence>
<keyword evidence="7 11" id="KW-0663">Pyridoxal phosphate</keyword>
<evidence type="ECO:0000256" key="3">
    <source>
        <dbReference type="ARBA" id="ARBA00009982"/>
    </source>
</evidence>
<evidence type="ECO:0000256" key="9">
    <source>
        <dbReference type="ARBA" id="ARBA00023239"/>
    </source>
</evidence>
<evidence type="ECO:0000256" key="10">
    <source>
        <dbReference type="ARBA" id="ARBA00049047"/>
    </source>
</evidence>
<keyword evidence="14" id="KW-1185">Reference proteome</keyword>
<comment type="pathway">
    <text evidence="2 11">Amino-acid biosynthesis; L-tryptophan biosynthesis; L-tryptophan from chorismate: step 5/5.</text>
</comment>
<evidence type="ECO:0000256" key="11">
    <source>
        <dbReference type="HAMAP-Rule" id="MF_00133"/>
    </source>
</evidence>
<comment type="function">
    <text evidence="11">The beta subunit is responsible for the synthesis of L-tryptophan from indole and L-serine.</text>
</comment>
<organism evidence="13 14">
    <name type="scientific">Thauera mechernichensis</name>
    <dbReference type="NCBI Taxonomy" id="82788"/>
    <lineage>
        <taxon>Bacteria</taxon>
        <taxon>Pseudomonadati</taxon>
        <taxon>Pseudomonadota</taxon>
        <taxon>Betaproteobacteria</taxon>
        <taxon>Rhodocyclales</taxon>
        <taxon>Zoogloeaceae</taxon>
        <taxon>Thauera</taxon>
    </lineage>
</organism>
<dbReference type="PANTHER" id="PTHR48077">
    <property type="entry name" value="TRYPTOPHAN SYNTHASE-RELATED"/>
    <property type="match status" value="1"/>
</dbReference>
<dbReference type="PIRSF" id="PIRSF001413">
    <property type="entry name" value="Trp_syn_beta"/>
    <property type="match status" value="1"/>
</dbReference>
<dbReference type="InterPro" id="IPR006653">
    <property type="entry name" value="Trp_synth_b_CS"/>
</dbReference>
<dbReference type="PROSITE" id="PS00168">
    <property type="entry name" value="TRP_SYNTHASE_BETA"/>
    <property type="match status" value="1"/>
</dbReference>
<name>A0ABW3WI06_9RHOO</name>
<dbReference type="Gene3D" id="3.40.50.1100">
    <property type="match status" value="2"/>
</dbReference>
<protein>
    <recommendedName>
        <fullName evidence="11">Tryptophan synthase beta chain</fullName>
        <ecNumber evidence="11">4.2.1.20</ecNumber>
    </recommendedName>
</protein>
<feature type="domain" description="Tryptophan synthase beta chain-like PALP" evidence="12">
    <location>
        <begin position="62"/>
        <end position="382"/>
    </location>
</feature>
<dbReference type="EMBL" id="JBHTMC010000024">
    <property type="protein sequence ID" value="MFD1264363.1"/>
    <property type="molecule type" value="Genomic_DNA"/>
</dbReference>
<dbReference type="Proteomes" id="UP001597158">
    <property type="component" value="Unassembled WGS sequence"/>
</dbReference>
<comment type="cofactor">
    <cofactor evidence="1 11">
        <name>pyridoxal 5'-phosphate</name>
        <dbReference type="ChEBI" id="CHEBI:597326"/>
    </cofactor>
</comment>
<comment type="catalytic activity">
    <reaction evidence="10 11">
        <text>(1S,2R)-1-C-(indol-3-yl)glycerol 3-phosphate + L-serine = D-glyceraldehyde 3-phosphate + L-tryptophan + H2O</text>
        <dbReference type="Rhea" id="RHEA:10532"/>
        <dbReference type="ChEBI" id="CHEBI:15377"/>
        <dbReference type="ChEBI" id="CHEBI:33384"/>
        <dbReference type="ChEBI" id="CHEBI:57912"/>
        <dbReference type="ChEBI" id="CHEBI:58866"/>
        <dbReference type="ChEBI" id="CHEBI:59776"/>
        <dbReference type="EC" id="4.2.1.20"/>
    </reaction>
</comment>
<evidence type="ECO:0000313" key="14">
    <source>
        <dbReference type="Proteomes" id="UP001597158"/>
    </source>
</evidence>
<evidence type="ECO:0000259" key="12">
    <source>
        <dbReference type="Pfam" id="PF00291"/>
    </source>
</evidence>
<keyword evidence="5 11" id="KW-0028">Amino-acid biosynthesis</keyword>
<keyword evidence="8 11" id="KW-0057">Aromatic amino acid biosynthesis</keyword>
<dbReference type="InterPro" id="IPR036052">
    <property type="entry name" value="TrpB-like_PALP_sf"/>
</dbReference>
<comment type="similarity">
    <text evidence="3 11">Belongs to the TrpB family.</text>
</comment>
<reference evidence="14" key="1">
    <citation type="journal article" date="2019" name="Int. J. Syst. Evol. Microbiol.">
        <title>The Global Catalogue of Microorganisms (GCM) 10K type strain sequencing project: providing services to taxonomists for standard genome sequencing and annotation.</title>
        <authorList>
            <consortium name="The Broad Institute Genomics Platform"/>
            <consortium name="The Broad Institute Genome Sequencing Center for Infectious Disease"/>
            <person name="Wu L."/>
            <person name="Ma J."/>
        </authorList>
    </citation>
    <scope>NUCLEOTIDE SEQUENCE [LARGE SCALE GENOMIC DNA]</scope>
    <source>
        <strain evidence="14">CCUG 48884</strain>
    </source>
</reference>
<dbReference type="Pfam" id="PF00291">
    <property type="entry name" value="PALP"/>
    <property type="match status" value="1"/>
</dbReference>
<dbReference type="SUPFAM" id="SSF53686">
    <property type="entry name" value="Tryptophan synthase beta subunit-like PLP-dependent enzymes"/>
    <property type="match status" value="1"/>
</dbReference>
<accession>A0ABW3WI06</accession>
<dbReference type="GO" id="GO:0004834">
    <property type="term" value="F:tryptophan synthase activity"/>
    <property type="evidence" value="ECO:0007669"/>
    <property type="project" value="UniProtKB-EC"/>
</dbReference>
<keyword evidence="6 11" id="KW-0822">Tryptophan biosynthesis</keyword>
<evidence type="ECO:0000256" key="8">
    <source>
        <dbReference type="ARBA" id="ARBA00023141"/>
    </source>
</evidence>
<dbReference type="EC" id="4.2.1.20" evidence="11"/>
<dbReference type="InterPro" id="IPR001926">
    <property type="entry name" value="TrpB-like_PALP"/>
</dbReference>
<evidence type="ECO:0000256" key="4">
    <source>
        <dbReference type="ARBA" id="ARBA00011270"/>
    </source>
</evidence>
<evidence type="ECO:0000256" key="1">
    <source>
        <dbReference type="ARBA" id="ARBA00001933"/>
    </source>
</evidence>
<sequence length="403" mass="43443">MQMADTPYEFPDASGHFGPYGGVFVSETLMPALAELREAYAACQADPEFIAEFEYELKHYVGRPSPIYHAKRWSGLLGGAQIYLKREDLNHTGAHKVNNCIGQALVARRMGKPRVIAETGAGQHGVATATVAARYGMECVVYMGAEDVKRQAANVYRMKLLGATVVPVESGSKTLKDALNEAMRDWVTNVADTFYIIGTVAGPHPYPMMVRDFQSVIGKECIEQMPEMAGRQPDYVIACVGGGSNAMGIFHPYLDVPGVKLVGVEAAGDGLDSGRHSASLTAGRPGVLHGNRTYLLQDEDGQIIETHSVSAGLDYPGVGPEHAWLKDSARAAYVGITDNEALKAFHDLCRLEGIIPALESSHALAYAAKLAPTLPKDRVLLVNLSGRGDKDMHTVAERSGIEF</sequence>
<dbReference type="InterPro" id="IPR023026">
    <property type="entry name" value="Trp_synth_beta/beta-like"/>
</dbReference>
<dbReference type="RefSeq" id="WP_277830831.1">
    <property type="nucleotide sequence ID" value="NZ_JARQZE010000002.1"/>
</dbReference>
<evidence type="ECO:0000256" key="2">
    <source>
        <dbReference type="ARBA" id="ARBA00004733"/>
    </source>
</evidence>
<evidence type="ECO:0000313" key="13">
    <source>
        <dbReference type="EMBL" id="MFD1264363.1"/>
    </source>
</evidence>
<dbReference type="CDD" id="cd06446">
    <property type="entry name" value="Trp-synth_B"/>
    <property type="match status" value="1"/>
</dbReference>
<evidence type="ECO:0000256" key="7">
    <source>
        <dbReference type="ARBA" id="ARBA00022898"/>
    </source>
</evidence>
<evidence type="ECO:0000256" key="5">
    <source>
        <dbReference type="ARBA" id="ARBA00022605"/>
    </source>
</evidence>
<dbReference type="InterPro" id="IPR006654">
    <property type="entry name" value="Trp_synth_beta"/>
</dbReference>
<dbReference type="PANTHER" id="PTHR48077:SF3">
    <property type="entry name" value="TRYPTOPHAN SYNTHASE"/>
    <property type="match status" value="1"/>
</dbReference>
<comment type="caution">
    <text evidence="13">The sequence shown here is derived from an EMBL/GenBank/DDBJ whole genome shotgun (WGS) entry which is preliminary data.</text>
</comment>
<dbReference type="HAMAP" id="MF_00133">
    <property type="entry name" value="Trp_synth_beta"/>
    <property type="match status" value="1"/>
</dbReference>
<comment type="subunit">
    <text evidence="4 11">Tetramer of two alpha and two beta chains.</text>
</comment>
<gene>
    <name evidence="11 13" type="primary">trpB</name>
    <name evidence="13" type="ORF">ACFQ4M_12285</name>
</gene>
<keyword evidence="9 11" id="KW-0456">Lyase</keyword>
<feature type="modified residue" description="N6-(pyridoxal phosphate)lysine" evidence="11">
    <location>
        <position position="96"/>
    </location>
</feature>
<proteinExistence type="inferred from homology"/>